<name>A0A9W4T4S5_9GLOM</name>
<evidence type="ECO:0000313" key="1">
    <source>
        <dbReference type="EMBL" id="CAI2191778.1"/>
    </source>
</evidence>
<dbReference type="Proteomes" id="UP001153678">
    <property type="component" value="Unassembled WGS sequence"/>
</dbReference>
<protein>
    <submittedName>
        <fullName evidence="1">9390_t:CDS:1</fullName>
    </submittedName>
</protein>
<proteinExistence type="predicted"/>
<gene>
    <name evidence="1" type="ORF">FWILDA_LOCUS15242</name>
</gene>
<feature type="non-terminal residue" evidence="1">
    <location>
        <position position="65"/>
    </location>
</feature>
<sequence>MFIIVQVNEGAKIINGPLVKEVEESSLFSTLFDSIISENYFYQNVCVEVRKTETGPWIPVHEGLK</sequence>
<dbReference type="OrthoDB" id="2346679at2759"/>
<accession>A0A9W4T4S5</accession>
<dbReference type="AlphaFoldDB" id="A0A9W4T4S5"/>
<dbReference type="EMBL" id="CAMKVN010007719">
    <property type="protein sequence ID" value="CAI2191778.1"/>
    <property type="molecule type" value="Genomic_DNA"/>
</dbReference>
<reference evidence="1" key="1">
    <citation type="submission" date="2022-08" db="EMBL/GenBank/DDBJ databases">
        <authorList>
            <person name="Kallberg Y."/>
            <person name="Tangrot J."/>
            <person name="Rosling A."/>
        </authorList>
    </citation>
    <scope>NUCLEOTIDE SEQUENCE</scope>
    <source>
        <strain evidence="1">Wild A</strain>
    </source>
</reference>
<keyword evidence="2" id="KW-1185">Reference proteome</keyword>
<organism evidence="1 2">
    <name type="scientific">Funneliformis geosporum</name>
    <dbReference type="NCBI Taxonomy" id="1117311"/>
    <lineage>
        <taxon>Eukaryota</taxon>
        <taxon>Fungi</taxon>
        <taxon>Fungi incertae sedis</taxon>
        <taxon>Mucoromycota</taxon>
        <taxon>Glomeromycotina</taxon>
        <taxon>Glomeromycetes</taxon>
        <taxon>Glomerales</taxon>
        <taxon>Glomeraceae</taxon>
        <taxon>Funneliformis</taxon>
    </lineage>
</organism>
<comment type="caution">
    <text evidence="1">The sequence shown here is derived from an EMBL/GenBank/DDBJ whole genome shotgun (WGS) entry which is preliminary data.</text>
</comment>
<evidence type="ECO:0000313" key="2">
    <source>
        <dbReference type="Proteomes" id="UP001153678"/>
    </source>
</evidence>